<proteinExistence type="predicted"/>
<feature type="compositionally biased region" description="Gly residues" evidence="5">
    <location>
        <begin position="480"/>
        <end position="492"/>
    </location>
</feature>
<evidence type="ECO:0000256" key="2">
    <source>
        <dbReference type="ARBA" id="ARBA00044677"/>
    </source>
</evidence>
<dbReference type="GeneID" id="9627170"/>
<gene>
    <name evidence="6" type="ORF">VOLCADRAFT_93222</name>
</gene>
<reference evidence="6 7" key="1">
    <citation type="journal article" date="2010" name="Science">
        <title>Genomic analysis of organismal complexity in the multicellular green alga Volvox carteri.</title>
        <authorList>
            <person name="Prochnik S.E."/>
            <person name="Umen J."/>
            <person name="Nedelcu A.M."/>
            <person name="Hallmann A."/>
            <person name="Miller S.M."/>
            <person name="Nishii I."/>
            <person name="Ferris P."/>
            <person name="Kuo A."/>
            <person name="Mitros T."/>
            <person name="Fritz-Laylin L.K."/>
            <person name="Hellsten U."/>
            <person name="Chapman J."/>
            <person name="Simakov O."/>
            <person name="Rensing S.A."/>
            <person name="Terry A."/>
            <person name="Pangilinan J."/>
            <person name="Kapitonov V."/>
            <person name="Jurka J."/>
            <person name="Salamov A."/>
            <person name="Shapiro H."/>
            <person name="Schmutz J."/>
            <person name="Grimwood J."/>
            <person name="Lindquist E."/>
            <person name="Lucas S."/>
            <person name="Grigoriev I.V."/>
            <person name="Schmitt R."/>
            <person name="Kirk D."/>
            <person name="Rokhsar D.S."/>
        </authorList>
    </citation>
    <scope>NUCLEOTIDE SEQUENCE [LARGE SCALE GENOMIC DNA]</scope>
    <source>
        <strain evidence="7">f. Nagariensis / Eve</strain>
    </source>
</reference>
<dbReference type="GO" id="GO:0003887">
    <property type="term" value="F:DNA-directed DNA polymerase activity"/>
    <property type="evidence" value="ECO:0007669"/>
    <property type="project" value="UniProtKB-EC"/>
</dbReference>
<evidence type="ECO:0000256" key="5">
    <source>
        <dbReference type="SAM" id="MobiDB-lite"/>
    </source>
</evidence>
<name>D8U1L6_VOLCA</name>
<accession>D8U1L6</accession>
<dbReference type="GO" id="GO:0005759">
    <property type="term" value="C:mitochondrial matrix"/>
    <property type="evidence" value="ECO:0007669"/>
    <property type="project" value="TreeGrafter"/>
</dbReference>
<feature type="compositionally biased region" description="Low complexity" evidence="5">
    <location>
        <begin position="682"/>
        <end position="693"/>
    </location>
</feature>
<evidence type="ECO:0000313" key="6">
    <source>
        <dbReference type="EMBL" id="EFJ46434.1"/>
    </source>
</evidence>
<feature type="compositionally biased region" description="Pro residues" evidence="5">
    <location>
        <begin position="669"/>
        <end position="681"/>
    </location>
</feature>
<evidence type="ECO:0000313" key="7">
    <source>
        <dbReference type="Proteomes" id="UP000001058"/>
    </source>
</evidence>
<feature type="compositionally biased region" description="Basic and acidic residues" evidence="5">
    <location>
        <begin position="714"/>
        <end position="740"/>
    </location>
</feature>
<dbReference type="GO" id="GO:0042276">
    <property type="term" value="P:error-prone translesion synthesis"/>
    <property type="evidence" value="ECO:0007669"/>
    <property type="project" value="InterPro"/>
</dbReference>
<sequence>MVMCAAAGPLLDPATVCEAVQPTADGASTAVVADTVAAAAAAVTAVPEDPMDVTPMRPPPPSPAMAAAEAAASSALLVHTSAQTTSIAATPTPTRQGRLRHLVKSGPDPDAVQEKDGDGFNYVRGGGPHADWVDPMPLAYTPPLHGVAAPILPAVAVAAAAAAAAGEEDMEAAEAEAAEAGAVVSESMAERPIGEMSCLFRRPEMVVGTMGDCRGDQETDLGQDAEPDSNLDPNLELDPDPELEMDLDLTQDERAERVGCWARRAVRDPVTRGLAAAAAAVAAGAAADSLPVAGARAADADTRGGGGGGGAMLAEVGRSSADGRDPHPRAARSCAVHGTAAVHAVCVYGTRGGGGDEDTWMHTQGSSAWVAAAAAPCYDDSVYGDEDEDEDVDEAPAEAAEVAGKVTGGGTGGVEVAAAAAEGEDMDGGFQHRHYCQQQQHQQQQPQPQQQQQQQRAESPTAAAGGSGCAERGSRPRQGCSGGDGGGGGGGSSWPRGAVPVDFLFPDSLPRAASPPMPSRPQPPHHLPPPEQQPTPAAPLPHGHPAVVQNNARAPPPAALTLPPPELFPDSSAAPPAAPPAPPKAPHTAVQSVQSVLVGEECSPGFWDGSPDVYEVFPFQRHAVEFADWANAVPRAVLTALQRAAATTNFASFAERWSFLSTWMAKNTPPTPPTPAVPPLQPTLQPTQQNPETHGAAAAGPFLAREATNPSVRQPRDALTEGEGKEEAEEGKEKKGKQGEGEEDDEEEEQRRRKSPRVADAAADCTAAAAAAATVAIPAAVALADGSPAAARPWRPLEAVRVFAREYRKGGPRGHGGGGGGGGNGGGVSDFSRHFVATTYRGVWRRFQNLQATQRHFYELIRPDRPCHLYFDIEFSQGANPGAEGDLLVDGLLDRLGELLRSTWGVQLCPARHVLELESVTEAEVLNRRQRQHRATAPAPAPAAAAAAPAAVLVDKFSRHLIVRLPDVALAHNGVAGAIEARLRPVLQADGLFLLKAGEGPGGATACIVDPAQLFLASLICNVHPGAGLLEVPPGFLAGVQLLRGIHMHHQYHHHNHQRFVEGGGGGGGGSRGYGIPRPRPGQVTLSVYDGCISMVLPSGTCRTIRVAWAAEPPDLREVAAAAAAEPLLPQPLLPQPQPFQVYGGGGGAAAAAAAGAASSSSNSSSDSSSGFPPGCTALQRLAAGAVSFVEAMATDRGSGAEAQVRSMAYCGEGASVTYGMIGPGSHFCDRIGRRHRSNHVFFLLDFLRGCYCQKCYDPECAGCLVLGNERGGLRGLGFRRVLVPLTTLDGR</sequence>
<dbReference type="PANTHER" id="PTHR31399">
    <property type="entry name" value="DNA-DIRECTED PRIMASE / POLYMERASE PROTEIN"/>
    <property type="match status" value="1"/>
</dbReference>
<dbReference type="eggNOG" id="ENOG502SS0X">
    <property type="taxonomic scope" value="Eukaryota"/>
</dbReference>
<dbReference type="PANTHER" id="PTHR31399:SF0">
    <property type="entry name" value="DNA-DIRECTED PRIMASE_POLYMERASE PROTEIN"/>
    <property type="match status" value="1"/>
</dbReference>
<feature type="compositionally biased region" description="Low complexity" evidence="5">
    <location>
        <begin position="437"/>
        <end position="455"/>
    </location>
</feature>
<feature type="compositionally biased region" description="Pro residues" evidence="5">
    <location>
        <begin position="576"/>
        <end position="585"/>
    </location>
</feature>
<dbReference type="GO" id="GO:0009411">
    <property type="term" value="P:response to UV"/>
    <property type="evidence" value="ECO:0007669"/>
    <property type="project" value="TreeGrafter"/>
</dbReference>
<dbReference type="Pfam" id="PF03121">
    <property type="entry name" value="Herpes_UL52"/>
    <property type="match status" value="1"/>
</dbReference>
<dbReference type="InterPro" id="IPR044917">
    <property type="entry name" value="PRIMPOL"/>
</dbReference>
<dbReference type="EC" id="2.7.7.102" evidence="3"/>
<dbReference type="GO" id="GO:0005634">
    <property type="term" value="C:nucleus"/>
    <property type="evidence" value="ECO:0007669"/>
    <property type="project" value="TreeGrafter"/>
</dbReference>
<dbReference type="GO" id="GO:0031297">
    <property type="term" value="P:replication fork processing"/>
    <property type="evidence" value="ECO:0007669"/>
    <property type="project" value="TreeGrafter"/>
</dbReference>
<feature type="region of interest" description="Disordered" evidence="5">
    <location>
        <begin position="664"/>
        <end position="759"/>
    </location>
</feature>
<evidence type="ECO:0000256" key="3">
    <source>
        <dbReference type="ARBA" id="ARBA00044768"/>
    </source>
</evidence>
<dbReference type="GO" id="GO:0006264">
    <property type="term" value="P:mitochondrial DNA replication"/>
    <property type="evidence" value="ECO:0007669"/>
    <property type="project" value="TreeGrafter"/>
</dbReference>
<protein>
    <recommendedName>
        <fullName evidence="1">DNA-directed primase/polymerase protein</fullName>
        <ecNumber evidence="3">2.7.7.102</ecNumber>
    </recommendedName>
</protein>
<dbReference type="KEGG" id="vcn:VOLCADRAFT_93222"/>
<feature type="compositionally biased region" description="Pro residues" evidence="5">
    <location>
        <begin position="513"/>
        <end position="539"/>
    </location>
</feature>
<dbReference type="OrthoDB" id="5988181at2759"/>
<dbReference type="InParanoid" id="D8U1L6"/>
<dbReference type="GO" id="GO:0003682">
    <property type="term" value="F:chromatin binding"/>
    <property type="evidence" value="ECO:0007669"/>
    <property type="project" value="TreeGrafter"/>
</dbReference>
<feature type="region of interest" description="Disordered" evidence="5">
    <location>
        <begin position="434"/>
        <end position="588"/>
    </location>
</feature>
<feature type="region of interest" description="Disordered" evidence="5">
    <location>
        <begin position="209"/>
        <end position="240"/>
    </location>
</feature>
<feature type="compositionally biased region" description="Acidic residues" evidence="5">
    <location>
        <begin position="218"/>
        <end position="240"/>
    </location>
</feature>
<comment type="catalytic activity">
    <reaction evidence="2">
        <text>ssDNA + n NTP = ssDNA/pppN(pN)n-1 hybrid + (n-1) diphosphate.</text>
        <dbReference type="EC" id="2.7.7.102"/>
    </reaction>
</comment>
<keyword evidence="7" id="KW-1185">Reference proteome</keyword>
<dbReference type="EMBL" id="GL378351">
    <property type="protein sequence ID" value="EFJ46434.1"/>
    <property type="molecule type" value="Genomic_DNA"/>
</dbReference>
<feature type="compositionally biased region" description="Pro residues" evidence="5">
    <location>
        <begin position="554"/>
        <end position="567"/>
    </location>
</feature>
<dbReference type="RefSeq" id="XP_002952587.1">
    <property type="nucleotide sequence ID" value="XM_002952541.1"/>
</dbReference>
<comment type="catalytic activity">
    <reaction evidence="4">
        <text>DNA(n) + a 2'-deoxyribonucleoside 5'-triphosphate = DNA(n+1) + diphosphate</text>
        <dbReference type="Rhea" id="RHEA:22508"/>
        <dbReference type="Rhea" id="RHEA-COMP:17339"/>
        <dbReference type="Rhea" id="RHEA-COMP:17340"/>
        <dbReference type="ChEBI" id="CHEBI:33019"/>
        <dbReference type="ChEBI" id="CHEBI:61560"/>
        <dbReference type="ChEBI" id="CHEBI:173112"/>
        <dbReference type="EC" id="2.7.7.7"/>
    </reaction>
    <physiologicalReaction direction="left-to-right" evidence="4">
        <dbReference type="Rhea" id="RHEA:22509"/>
    </physiologicalReaction>
</comment>
<organism evidence="7">
    <name type="scientific">Volvox carteri f. nagariensis</name>
    <dbReference type="NCBI Taxonomy" id="3068"/>
    <lineage>
        <taxon>Eukaryota</taxon>
        <taxon>Viridiplantae</taxon>
        <taxon>Chlorophyta</taxon>
        <taxon>core chlorophytes</taxon>
        <taxon>Chlorophyceae</taxon>
        <taxon>CS clade</taxon>
        <taxon>Chlamydomonadales</taxon>
        <taxon>Volvocaceae</taxon>
        <taxon>Volvox</taxon>
    </lineage>
</organism>
<evidence type="ECO:0000256" key="4">
    <source>
        <dbReference type="ARBA" id="ARBA00047303"/>
    </source>
</evidence>
<evidence type="ECO:0000256" key="1">
    <source>
        <dbReference type="ARBA" id="ARBA00026139"/>
    </source>
</evidence>
<dbReference type="Proteomes" id="UP000001058">
    <property type="component" value="Unassembled WGS sequence"/>
</dbReference>